<accession>A0A915JL33</accession>
<keyword evidence="1" id="KW-0732">Signal</keyword>
<protein>
    <submittedName>
        <fullName evidence="3">Uncharacterized protein</fullName>
    </submittedName>
</protein>
<dbReference type="Proteomes" id="UP000887565">
    <property type="component" value="Unplaced"/>
</dbReference>
<dbReference type="AlphaFoldDB" id="A0A915JL33"/>
<reference evidence="3" key="1">
    <citation type="submission" date="2022-11" db="UniProtKB">
        <authorList>
            <consortium name="WormBaseParasite"/>
        </authorList>
    </citation>
    <scope>IDENTIFICATION</scope>
</reference>
<feature type="signal peptide" evidence="1">
    <location>
        <begin position="1"/>
        <end position="18"/>
    </location>
</feature>
<proteinExistence type="predicted"/>
<keyword evidence="2" id="KW-1185">Reference proteome</keyword>
<evidence type="ECO:0000313" key="3">
    <source>
        <dbReference type="WBParaSite" id="nRc.2.0.1.t26813-RA"/>
    </source>
</evidence>
<dbReference type="WBParaSite" id="nRc.2.0.1.t26813-RA">
    <property type="protein sequence ID" value="nRc.2.0.1.t26813-RA"/>
    <property type="gene ID" value="nRc.2.0.1.g26813"/>
</dbReference>
<evidence type="ECO:0000313" key="2">
    <source>
        <dbReference type="Proteomes" id="UP000887565"/>
    </source>
</evidence>
<evidence type="ECO:0000256" key="1">
    <source>
        <dbReference type="SAM" id="SignalP"/>
    </source>
</evidence>
<feature type="chain" id="PRO_5037410659" evidence="1">
    <location>
        <begin position="19"/>
        <end position="41"/>
    </location>
</feature>
<sequence length="41" mass="4528">MMFHPLVIFCLQLRKLGSSNVWLSSSICYSIKGLEVAGSVL</sequence>
<name>A0A915JL33_ROMCU</name>
<organism evidence="2 3">
    <name type="scientific">Romanomermis culicivorax</name>
    <name type="common">Nematode worm</name>
    <dbReference type="NCBI Taxonomy" id="13658"/>
    <lineage>
        <taxon>Eukaryota</taxon>
        <taxon>Metazoa</taxon>
        <taxon>Ecdysozoa</taxon>
        <taxon>Nematoda</taxon>
        <taxon>Enoplea</taxon>
        <taxon>Dorylaimia</taxon>
        <taxon>Mermithida</taxon>
        <taxon>Mermithoidea</taxon>
        <taxon>Mermithidae</taxon>
        <taxon>Romanomermis</taxon>
    </lineage>
</organism>